<comment type="caution">
    <text evidence="1">The sequence shown here is derived from an EMBL/GenBank/DDBJ whole genome shotgun (WGS) entry which is preliminary data.</text>
</comment>
<evidence type="ECO:0000313" key="2">
    <source>
        <dbReference type="Proteomes" id="UP000621455"/>
    </source>
</evidence>
<protein>
    <submittedName>
        <fullName evidence="1">Uncharacterized protein</fullName>
    </submittedName>
</protein>
<dbReference type="RefSeq" id="WP_167093823.1">
    <property type="nucleotide sequence ID" value="NZ_WHJG01000062.1"/>
</dbReference>
<reference evidence="1 2" key="1">
    <citation type="submission" date="2019-10" db="EMBL/GenBank/DDBJ databases">
        <title>Taxonomy of Antarctic Massilia spp.: description of Massilia rubra sp. nov., Massilia aquatica sp. nov., Massilia mucilaginosa sp. nov., Massilia frigida sp. nov. isolated from streams, lakes and regoliths.</title>
        <authorList>
            <person name="Holochova P."/>
            <person name="Sedlacek I."/>
            <person name="Kralova S."/>
            <person name="Maslanova I."/>
            <person name="Busse H.-J."/>
            <person name="Stankova E."/>
            <person name="Vrbovska V."/>
            <person name="Kovarovic V."/>
            <person name="Bartak M."/>
            <person name="Svec P."/>
            <person name="Pantucek R."/>
        </authorList>
    </citation>
    <scope>NUCLEOTIDE SEQUENCE [LARGE SCALE GENOMIC DNA]</scope>
    <source>
        <strain evidence="1 2">CCM 8695</strain>
    </source>
</reference>
<keyword evidence="2" id="KW-1185">Reference proteome</keyword>
<evidence type="ECO:0000313" key="1">
    <source>
        <dbReference type="EMBL" id="NHZ83791.1"/>
    </source>
</evidence>
<proteinExistence type="predicted"/>
<gene>
    <name evidence="1" type="ORF">F2P44_31660</name>
</gene>
<name>A0ABX0NE95_9BURK</name>
<sequence>MAGEFIYKTVENVEGVYLLKVRPEKINYSEQYLFDDPYGRDHGGEAYIRSFLRGAYRTGVTLPKILPPDFPPHIAYEFVDVIDPSDGKRYRYKGRVEEPALTKKGYLPGYKIFVHTKELADSPAPRYGVTYDDISTKEDRDFWIAGSSLKIIDLEKNEIIAERIGYFFDSSQGDTSGGRAPWLWATNNACPSFGSPPAFGNQSNKAAIFVEKVLSPNLKLKNISAEG</sequence>
<dbReference type="EMBL" id="WHJG01000062">
    <property type="protein sequence ID" value="NHZ83791.1"/>
    <property type="molecule type" value="Genomic_DNA"/>
</dbReference>
<accession>A0ABX0NE95</accession>
<dbReference type="Proteomes" id="UP000621455">
    <property type="component" value="Unassembled WGS sequence"/>
</dbReference>
<organism evidence="1 2">
    <name type="scientific">Massilia frigida</name>
    <dbReference type="NCBI Taxonomy" id="2609281"/>
    <lineage>
        <taxon>Bacteria</taxon>
        <taxon>Pseudomonadati</taxon>
        <taxon>Pseudomonadota</taxon>
        <taxon>Betaproteobacteria</taxon>
        <taxon>Burkholderiales</taxon>
        <taxon>Oxalobacteraceae</taxon>
        <taxon>Telluria group</taxon>
        <taxon>Massilia</taxon>
    </lineage>
</organism>